<protein>
    <submittedName>
        <fullName evidence="1">Uncharacterized protein</fullName>
    </submittedName>
</protein>
<dbReference type="Pfam" id="PF14441">
    <property type="entry name" value="OTT_1508_deam"/>
    <property type="match status" value="1"/>
</dbReference>
<proteinExistence type="predicted"/>
<accession>A0ABR1I493</accession>
<gene>
    <name evidence="1" type="ORF">QQZ08_005125</name>
</gene>
<feature type="non-terminal residue" evidence="1">
    <location>
        <position position="137"/>
    </location>
</feature>
<keyword evidence="2" id="KW-1185">Reference proteome</keyword>
<dbReference type="InterPro" id="IPR027796">
    <property type="entry name" value="OTT_1508_deam-like"/>
</dbReference>
<evidence type="ECO:0000313" key="2">
    <source>
        <dbReference type="Proteomes" id="UP001498421"/>
    </source>
</evidence>
<dbReference type="EMBL" id="JAZAVK010000042">
    <property type="protein sequence ID" value="KAK7428368.1"/>
    <property type="molecule type" value="Genomic_DNA"/>
</dbReference>
<name>A0ABR1I493_9HYPO</name>
<dbReference type="Proteomes" id="UP001498421">
    <property type="component" value="Unassembled WGS sequence"/>
</dbReference>
<reference evidence="1 2" key="1">
    <citation type="journal article" date="2025" name="Microbiol. Resour. Announc.">
        <title>Draft genome sequences for Neonectria magnoliae and Neonectria punicea, canker pathogens of Liriodendron tulipifera and Acer saccharum in West Virginia.</title>
        <authorList>
            <person name="Petronek H.M."/>
            <person name="Kasson M.T."/>
            <person name="Metheny A.M."/>
            <person name="Stauder C.M."/>
            <person name="Lovett B."/>
            <person name="Lynch S.C."/>
            <person name="Garnas J.R."/>
            <person name="Kasson L.R."/>
            <person name="Stajich J.E."/>
        </authorList>
    </citation>
    <scope>NUCLEOTIDE SEQUENCE [LARGE SCALE GENOMIC DNA]</scope>
    <source>
        <strain evidence="1 2">NRRL 64651</strain>
    </source>
</reference>
<comment type="caution">
    <text evidence="1">The sequence shown here is derived from an EMBL/GenBank/DDBJ whole genome shotgun (WGS) entry which is preliminary data.</text>
</comment>
<organism evidence="1 2">
    <name type="scientific">Neonectria magnoliae</name>
    <dbReference type="NCBI Taxonomy" id="2732573"/>
    <lineage>
        <taxon>Eukaryota</taxon>
        <taxon>Fungi</taxon>
        <taxon>Dikarya</taxon>
        <taxon>Ascomycota</taxon>
        <taxon>Pezizomycotina</taxon>
        <taxon>Sordariomycetes</taxon>
        <taxon>Hypocreomycetidae</taxon>
        <taxon>Hypocreales</taxon>
        <taxon>Nectriaceae</taxon>
        <taxon>Neonectria</taxon>
    </lineage>
</organism>
<sequence length="137" mass="16109">MMLMTYLLGLRNPRFEVFPYLGVSKKTCFLCGHILKEIGQFETRGNHVKCYSQWTLPSVLWTEPEATEKLVKAIPRLRDILRQEAMEEVPYRDAEKESVMAAPIQPRHRKETTIFNAVVEDPRLLVREAEWISSFRR</sequence>
<evidence type="ECO:0000313" key="1">
    <source>
        <dbReference type="EMBL" id="KAK7428368.1"/>
    </source>
</evidence>